<feature type="region of interest" description="Disordered" evidence="1">
    <location>
        <begin position="131"/>
        <end position="234"/>
    </location>
</feature>
<gene>
    <name evidence="2" type="ORF">NEOLI_001769</name>
</gene>
<keyword evidence="3" id="KW-1185">Reference proteome</keyword>
<organism evidence="2 3">
    <name type="scientific">Neolecta irregularis (strain DAH-3)</name>
    <dbReference type="NCBI Taxonomy" id="1198029"/>
    <lineage>
        <taxon>Eukaryota</taxon>
        <taxon>Fungi</taxon>
        <taxon>Dikarya</taxon>
        <taxon>Ascomycota</taxon>
        <taxon>Taphrinomycotina</taxon>
        <taxon>Neolectales</taxon>
        <taxon>Neolectaceae</taxon>
        <taxon>Neolecta</taxon>
    </lineage>
</organism>
<dbReference type="EMBL" id="LXFE01003343">
    <property type="protein sequence ID" value="OLL22422.1"/>
    <property type="molecule type" value="Genomic_DNA"/>
</dbReference>
<accession>A0A1U7LIP7</accession>
<reference evidence="2 3" key="1">
    <citation type="submission" date="2016-04" db="EMBL/GenBank/DDBJ databases">
        <title>Evolutionary innovation and constraint leading to complex multicellularity in the Ascomycota.</title>
        <authorList>
            <person name="Cisse O."/>
            <person name="Nguyen A."/>
            <person name="Hewitt D.A."/>
            <person name="Jedd G."/>
            <person name="Stajich J.E."/>
        </authorList>
    </citation>
    <scope>NUCLEOTIDE SEQUENCE [LARGE SCALE GENOMIC DNA]</scope>
    <source>
        <strain evidence="2 3">DAH-3</strain>
    </source>
</reference>
<protein>
    <submittedName>
        <fullName evidence="2">Uncharacterized protein</fullName>
    </submittedName>
</protein>
<evidence type="ECO:0000256" key="1">
    <source>
        <dbReference type="SAM" id="MobiDB-lite"/>
    </source>
</evidence>
<evidence type="ECO:0000313" key="3">
    <source>
        <dbReference type="Proteomes" id="UP000186594"/>
    </source>
</evidence>
<dbReference type="AlphaFoldDB" id="A0A1U7LIP7"/>
<dbReference type="Proteomes" id="UP000186594">
    <property type="component" value="Unassembled WGS sequence"/>
</dbReference>
<comment type="caution">
    <text evidence="2">The sequence shown here is derived from an EMBL/GenBank/DDBJ whole genome shotgun (WGS) entry which is preliminary data.</text>
</comment>
<sequence length="293" mass="32727">MLRNRLNALSGSLYEGSYRTRAVPYERENVGDEMAEDEISEPPVSDYATITASEKRFCQDNIFCGDVSNEALIEESALNIPFIQSSTDPTTSDDTFRLQDLTVINNLSFVREADTDIDQIAQEQGQVLMNNVENMQSTSPRSLRIRKKRNWSETEEDSSPIKSSNETSLLKPGGPPRDAVTDFSASKEPSTPTNRGRRRSNGTVRERSNRKGGSKESKTAVKSCPIAEDRPVTPDDIKRSHLEIDGTELLAPEIRAGHLLRNGKDRDITPLSATVGFHHKLFPDHEHGRSKKK</sequence>
<feature type="compositionally biased region" description="Polar residues" evidence="1">
    <location>
        <begin position="131"/>
        <end position="141"/>
    </location>
</feature>
<name>A0A1U7LIP7_NEOID</name>
<feature type="compositionally biased region" description="Basic and acidic residues" evidence="1">
    <location>
        <begin position="204"/>
        <end position="219"/>
    </location>
</feature>
<proteinExistence type="predicted"/>
<feature type="compositionally biased region" description="Polar residues" evidence="1">
    <location>
        <begin position="183"/>
        <end position="194"/>
    </location>
</feature>
<evidence type="ECO:0000313" key="2">
    <source>
        <dbReference type="EMBL" id="OLL22422.1"/>
    </source>
</evidence>